<reference evidence="2" key="1">
    <citation type="submission" date="2016-01" db="EMBL/GenBank/DDBJ databases">
        <authorList>
            <person name="Peeters C."/>
        </authorList>
    </citation>
    <scope>NUCLEOTIDE SEQUENCE [LARGE SCALE GENOMIC DNA]</scope>
    <source>
        <strain evidence="2">LMG 29323</strain>
    </source>
</reference>
<comment type="caution">
    <text evidence="2">The sequence shown here is derived from an EMBL/GenBank/DDBJ whole genome shotgun (WGS) entry which is preliminary data.</text>
</comment>
<sequence>MNAKGFTMMVRLEAIRHRLAADNERLREALALIAAIGEGHAETDLRNCARIARNALLSAEPENKALRHEPRHPEQETS</sequence>
<dbReference type="EMBL" id="FCOE02000008">
    <property type="protein sequence ID" value="SAK63460.1"/>
    <property type="molecule type" value="Genomic_DNA"/>
</dbReference>
<accession>A0A158B0M4</accession>
<keyword evidence="3" id="KW-1185">Reference proteome</keyword>
<feature type="region of interest" description="Disordered" evidence="1">
    <location>
        <begin position="59"/>
        <end position="78"/>
    </location>
</feature>
<proteinExistence type="predicted"/>
<gene>
    <name evidence="2" type="ORF">AWB80_02868</name>
</gene>
<organism evidence="2 3">
    <name type="scientific">Caballeronia pedi</name>
    <dbReference type="NCBI Taxonomy" id="1777141"/>
    <lineage>
        <taxon>Bacteria</taxon>
        <taxon>Pseudomonadati</taxon>
        <taxon>Pseudomonadota</taxon>
        <taxon>Betaproteobacteria</taxon>
        <taxon>Burkholderiales</taxon>
        <taxon>Burkholderiaceae</taxon>
        <taxon>Caballeronia</taxon>
    </lineage>
</organism>
<dbReference type="Proteomes" id="UP000054911">
    <property type="component" value="Unassembled WGS sequence"/>
</dbReference>
<dbReference type="STRING" id="1777141.AWB80_02868"/>
<feature type="compositionally biased region" description="Basic and acidic residues" evidence="1">
    <location>
        <begin position="61"/>
        <end position="78"/>
    </location>
</feature>
<protein>
    <submittedName>
        <fullName evidence="2">Uncharacterized protein</fullName>
    </submittedName>
</protein>
<evidence type="ECO:0000313" key="3">
    <source>
        <dbReference type="Proteomes" id="UP000054911"/>
    </source>
</evidence>
<dbReference type="AlphaFoldDB" id="A0A158B0M4"/>
<evidence type="ECO:0000256" key="1">
    <source>
        <dbReference type="SAM" id="MobiDB-lite"/>
    </source>
</evidence>
<evidence type="ECO:0000313" key="2">
    <source>
        <dbReference type="EMBL" id="SAK63460.1"/>
    </source>
</evidence>
<dbReference type="OrthoDB" id="9937475at2"/>
<name>A0A158B0M4_9BURK</name>
<dbReference type="RefSeq" id="WP_061175344.1">
    <property type="nucleotide sequence ID" value="NZ_FCOE02000008.1"/>
</dbReference>